<reference evidence="2" key="1">
    <citation type="submission" date="2023-06" db="EMBL/GenBank/DDBJ databases">
        <title>Genome-scale phylogeny and comparative genomics of the fungal order Sordariales.</title>
        <authorList>
            <consortium name="Lawrence Berkeley National Laboratory"/>
            <person name="Hensen N."/>
            <person name="Bonometti L."/>
            <person name="Westerberg I."/>
            <person name="Brannstrom I.O."/>
            <person name="Guillou S."/>
            <person name="Cros-Aarteil S."/>
            <person name="Calhoun S."/>
            <person name="Haridas S."/>
            <person name="Kuo A."/>
            <person name="Mondo S."/>
            <person name="Pangilinan J."/>
            <person name="Riley R."/>
            <person name="Labutti K."/>
            <person name="Andreopoulos B."/>
            <person name="Lipzen A."/>
            <person name="Chen C."/>
            <person name="Yanf M."/>
            <person name="Daum C."/>
            <person name="Ng V."/>
            <person name="Clum A."/>
            <person name="Steindorff A."/>
            <person name="Ohm R."/>
            <person name="Martin F."/>
            <person name="Silar P."/>
            <person name="Natvig D."/>
            <person name="Lalanne C."/>
            <person name="Gautier V."/>
            <person name="Ament-Velasquez S.L."/>
            <person name="Kruys A."/>
            <person name="Hutchinson M.I."/>
            <person name="Powell A.J."/>
            <person name="Barry K."/>
            <person name="Miller A.N."/>
            <person name="Grigoriev I.V."/>
            <person name="Debuchy R."/>
            <person name="Gladieux P."/>
            <person name="Thoren M.H."/>
            <person name="Johannesson H."/>
        </authorList>
    </citation>
    <scope>NUCLEOTIDE SEQUENCE</scope>
    <source>
        <strain evidence="2">CBS 307.81</strain>
    </source>
</reference>
<keyword evidence="3" id="KW-1185">Reference proteome</keyword>
<evidence type="ECO:0000313" key="2">
    <source>
        <dbReference type="EMBL" id="KAK0666533.1"/>
    </source>
</evidence>
<dbReference type="EMBL" id="JAULSY010000086">
    <property type="protein sequence ID" value="KAK0666533.1"/>
    <property type="molecule type" value="Genomic_DNA"/>
</dbReference>
<feature type="chain" id="PRO_5041217907" evidence="1">
    <location>
        <begin position="20"/>
        <end position="348"/>
    </location>
</feature>
<sequence length="348" mass="36226">MRSWLLCISAGVLAGVANAACTNKCGSNKCLAAIAADPEFGESFCSSWLALEPATTTVTEVETVTSTLVNVETALTTLTLTTATITVTGSEHSTIFQKRVPTITEVDPALPDPTDAIVSQCSSNDDRISKACSCILSTATASTVTVFETAVATAVVEAESTIVETATENVVATVSVAAPAVTIPANIIVNGAFEGYLKTGNISPWTDTLTSTGGRLDIVNGVNPCSSANGVVTCAGGQVVIRPYPPTTGSKYVAIRETFVGRPSTTYAFSFMYRCLNYDSGTKIDVLYKGAVVGSANQCVNSASFSRSTGITFTTDATGQGEVEVRFRNSGATPYLYFYADDFSAIAV</sequence>
<proteinExistence type="predicted"/>
<protein>
    <submittedName>
        <fullName evidence="2">Uncharacterized protein</fullName>
    </submittedName>
</protein>
<dbReference type="Proteomes" id="UP001174997">
    <property type="component" value="Unassembled WGS sequence"/>
</dbReference>
<keyword evidence="1" id="KW-0732">Signal</keyword>
<accession>A0AA39Z9S4</accession>
<dbReference type="AlphaFoldDB" id="A0AA39Z9S4"/>
<comment type="caution">
    <text evidence="2">The sequence shown here is derived from an EMBL/GenBank/DDBJ whole genome shotgun (WGS) entry which is preliminary data.</text>
</comment>
<evidence type="ECO:0000313" key="3">
    <source>
        <dbReference type="Proteomes" id="UP001174997"/>
    </source>
</evidence>
<evidence type="ECO:0000256" key="1">
    <source>
        <dbReference type="SAM" id="SignalP"/>
    </source>
</evidence>
<name>A0AA39Z9S4_9PEZI</name>
<gene>
    <name evidence="2" type="ORF">QBC41DRAFT_325533</name>
</gene>
<feature type="signal peptide" evidence="1">
    <location>
        <begin position="1"/>
        <end position="19"/>
    </location>
</feature>
<organism evidence="2 3">
    <name type="scientific">Cercophora samala</name>
    <dbReference type="NCBI Taxonomy" id="330535"/>
    <lineage>
        <taxon>Eukaryota</taxon>
        <taxon>Fungi</taxon>
        <taxon>Dikarya</taxon>
        <taxon>Ascomycota</taxon>
        <taxon>Pezizomycotina</taxon>
        <taxon>Sordariomycetes</taxon>
        <taxon>Sordariomycetidae</taxon>
        <taxon>Sordariales</taxon>
        <taxon>Lasiosphaeriaceae</taxon>
        <taxon>Cercophora</taxon>
    </lineage>
</organism>